<proteinExistence type="predicted"/>
<comment type="caution">
    <text evidence="1">The sequence shown here is derived from an EMBL/GenBank/DDBJ whole genome shotgun (WGS) entry which is preliminary data.</text>
</comment>
<evidence type="ECO:0000313" key="1">
    <source>
        <dbReference type="EMBL" id="PXV66835.1"/>
    </source>
</evidence>
<dbReference type="AlphaFoldDB" id="A0A2V3PU44"/>
<reference evidence="1 2" key="1">
    <citation type="submission" date="2018-03" db="EMBL/GenBank/DDBJ databases">
        <title>Genomic Encyclopedia of Archaeal and Bacterial Type Strains, Phase II (KMG-II): from individual species to whole genera.</title>
        <authorList>
            <person name="Goeker M."/>
        </authorList>
    </citation>
    <scope>NUCLEOTIDE SEQUENCE [LARGE SCALE GENOMIC DNA]</scope>
    <source>
        <strain evidence="1 2">DSM 100214</strain>
    </source>
</reference>
<protein>
    <submittedName>
        <fullName evidence="1">Uncharacterized protein</fullName>
    </submittedName>
</protein>
<dbReference type="OrthoDB" id="1035538at2"/>
<dbReference type="EMBL" id="QICL01000004">
    <property type="protein sequence ID" value="PXV66835.1"/>
    <property type="molecule type" value="Genomic_DNA"/>
</dbReference>
<sequence>METKTFNERYNELFEQVENRLEKLTNWIGEPSEYVSEPCLKIKSDTSIYDEICYLHGKLLLIDQNGLQYDLSVMDFETLCQITDKLSYINPYARDAKKRPLRHLAESNIDLSPFANFSATGSPEGMKKQFYGKGALLVQFGNYIYNVTSEPEIYFEHSQESDQDY</sequence>
<accession>A0A2V3PU44</accession>
<keyword evidence="2" id="KW-1185">Reference proteome</keyword>
<name>A0A2V3PU44_9BACT</name>
<organism evidence="1 2">
    <name type="scientific">Dysgonomonas alginatilytica</name>
    <dbReference type="NCBI Taxonomy" id="1605892"/>
    <lineage>
        <taxon>Bacteria</taxon>
        <taxon>Pseudomonadati</taxon>
        <taxon>Bacteroidota</taxon>
        <taxon>Bacteroidia</taxon>
        <taxon>Bacteroidales</taxon>
        <taxon>Dysgonomonadaceae</taxon>
        <taxon>Dysgonomonas</taxon>
    </lineage>
</organism>
<evidence type="ECO:0000313" key="2">
    <source>
        <dbReference type="Proteomes" id="UP000247973"/>
    </source>
</evidence>
<gene>
    <name evidence="1" type="ORF">CLV62_10496</name>
</gene>
<dbReference type="Proteomes" id="UP000247973">
    <property type="component" value="Unassembled WGS sequence"/>
</dbReference>